<accession>A0A3A4PFH6</accession>
<evidence type="ECO:0000313" key="1">
    <source>
        <dbReference type="EMBL" id="RJP26811.1"/>
    </source>
</evidence>
<organism evidence="1 2">
    <name type="scientific">Abyssobacteria bacterium (strain SURF_5)</name>
    <dbReference type="NCBI Taxonomy" id="2093360"/>
    <lineage>
        <taxon>Bacteria</taxon>
        <taxon>Pseudomonadati</taxon>
        <taxon>Candidatus Hydrogenedentota</taxon>
        <taxon>Candidatus Abyssobacteria</taxon>
    </lineage>
</organism>
<comment type="caution">
    <text evidence="1">The sequence shown here is derived from an EMBL/GenBank/DDBJ whole genome shotgun (WGS) entry which is preliminary data.</text>
</comment>
<reference evidence="1 2" key="1">
    <citation type="journal article" date="2017" name="ISME J.">
        <title>Energy and carbon metabolisms in a deep terrestrial subsurface fluid microbial community.</title>
        <authorList>
            <person name="Momper L."/>
            <person name="Jungbluth S.P."/>
            <person name="Lee M.D."/>
            <person name="Amend J.P."/>
        </authorList>
    </citation>
    <scope>NUCLEOTIDE SEQUENCE [LARGE SCALE GENOMIC DNA]</scope>
    <source>
        <strain evidence="1">SURF_5</strain>
    </source>
</reference>
<sequence length="420" mass="48104">MADKVGLIRLYSVIDGKLIPIIYRKEDLKSMSRIEMDGYVCGIVVLCEEDMAVDIEGKDLNRIRKNSDGTYSLKYFGTLKPQDLELPDLDQAYYEKNGSVTAENSFLGGGYSLFPRVNGTALDQESEFNLNFSSAGKTYTIPIRQRELTTVQTVSVEPKERDDITFQYIGNDLDGLKQETDDFEQRLYAITEGIDYVESTLGVNLVDEVTIIDYEEIYNAVTCDEGSDIWFYVRTLREEPLDELRTIAAHETLHILGDRIQCTASPGFREYFADLKGFDDFSYERFMLTLTGNALSDETESNNNVFFSFINEKNFLENMKGGHSQKNMEELFASFFHSLIFMDRLQKNLDKPVKISGARRRLSAAERRIVLDEYLRGIRILLESVSQEGESNPIAQRTRLFLRDRMEDALALRNGEENLI</sequence>
<evidence type="ECO:0000313" key="2">
    <source>
        <dbReference type="Proteomes" id="UP000265882"/>
    </source>
</evidence>
<dbReference type="Proteomes" id="UP000265882">
    <property type="component" value="Unassembled WGS sequence"/>
</dbReference>
<protein>
    <submittedName>
        <fullName evidence="1">Uncharacterized protein</fullName>
    </submittedName>
</protein>
<dbReference type="EMBL" id="QZKU01000003">
    <property type="protein sequence ID" value="RJP26811.1"/>
    <property type="molecule type" value="Genomic_DNA"/>
</dbReference>
<dbReference type="AlphaFoldDB" id="A0A3A4PFH6"/>
<gene>
    <name evidence="1" type="ORF">C4520_00150</name>
</gene>
<name>A0A3A4PFH6_ABYX5</name>
<proteinExistence type="predicted"/>